<evidence type="ECO:0000313" key="2">
    <source>
        <dbReference type="Proteomes" id="UP000031246"/>
    </source>
</evidence>
<dbReference type="Proteomes" id="UP000031246">
    <property type="component" value="Unassembled WGS sequence"/>
</dbReference>
<protein>
    <submittedName>
        <fullName evidence="1">Uncharacterized protein</fullName>
    </submittedName>
</protein>
<dbReference type="InterPro" id="IPR058512">
    <property type="entry name" value="DUF8199"/>
</dbReference>
<sequence length="108" mass="12253">MAVNRFYCCGRLASVKLILALPDQNDVKAKTKDNCCKNERKSLKIKDTHFSADVVTLDVPMPAVLPEPIRFSQVNLFTDRADVQPYQANAPPRQPETPIYILNCTYRI</sequence>
<name>A0A0C1FSJ7_9SPHI</name>
<comment type="caution">
    <text evidence="1">The sequence shown here is derived from an EMBL/GenBank/DDBJ whole genome shotgun (WGS) entry which is preliminary data.</text>
</comment>
<evidence type="ECO:0000313" key="1">
    <source>
        <dbReference type="EMBL" id="KIA94738.1"/>
    </source>
</evidence>
<dbReference type="AlphaFoldDB" id="A0A0C1FSJ7"/>
<proteinExistence type="predicted"/>
<organism evidence="1 2">
    <name type="scientific">Pedobacter kyungheensis</name>
    <dbReference type="NCBI Taxonomy" id="1069985"/>
    <lineage>
        <taxon>Bacteria</taxon>
        <taxon>Pseudomonadati</taxon>
        <taxon>Bacteroidota</taxon>
        <taxon>Sphingobacteriia</taxon>
        <taxon>Sphingobacteriales</taxon>
        <taxon>Sphingobacteriaceae</taxon>
        <taxon>Pedobacter</taxon>
    </lineage>
</organism>
<gene>
    <name evidence="1" type="ORF">OC25_08730</name>
</gene>
<keyword evidence="2" id="KW-1185">Reference proteome</keyword>
<dbReference type="NCBIfam" id="NF047658">
    <property type="entry name" value="HYC_CC_PP"/>
    <property type="match status" value="1"/>
</dbReference>
<dbReference type="InterPro" id="IPR058060">
    <property type="entry name" value="HYC_CC_PP"/>
</dbReference>
<dbReference type="EMBL" id="JSYN01000008">
    <property type="protein sequence ID" value="KIA94738.1"/>
    <property type="molecule type" value="Genomic_DNA"/>
</dbReference>
<reference evidence="1 2" key="1">
    <citation type="submission" date="2014-10" db="EMBL/GenBank/DDBJ databases">
        <title>Pedobacter Kyungheensis.</title>
        <authorList>
            <person name="Anderson B.M."/>
            <person name="Newman J.D."/>
        </authorList>
    </citation>
    <scope>NUCLEOTIDE SEQUENCE [LARGE SCALE GENOMIC DNA]</scope>
    <source>
        <strain evidence="1 2">KACC 16221</strain>
    </source>
</reference>
<dbReference type="Pfam" id="PF26622">
    <property type="entry name" value="DUF8199"/>
    <property type="match status" value="1"/>
</dbReference>
<accession>A0A0C1FSJ7</accession>